<dbReference type="InterPro" id="IPR036396">
    <property type="entry name" value="Cyt_P450_sf"/>
</dbReference>
<keyword evidence="9" id="KW-0812">Transmembrane</keyword>
<comment type="cofactor">
    <cofactor evidence="1 8">
        <name>heme</name>
        <dbReference type="ChEBI" id="CHEBI:30413"/>
    </cofactor>
</comment>
<dbReference type="CDD" id="cd11062">
    <property type="entry name" value="CYP58-like"/>
    <property type="match status" value="1"/>
</dbReference>
<dbReference type="PRINTS" id="PR00463">
    <property type="entry name" value="EP450I"/>
</dbReference>
<dbReference type="PANTHER" id="PTHR24305">
    <property type="entry name" value="CYTOCHROME P450"/>
    <property type="match status" value="1"/>
</dbReference>
<evidence type="ECO:0000256" key="8">
    <source>
        <dbReference type="PIRSR" id="PIRSR602401-1"/>
    </source>
</evidence>
<evidence type="ECO:0000313" key="10">
    <source>
        <dbReference type="EMBL" id="GIJ87020.1"/>
    </source>
</evidence>
<feature type="transmembrane region" description="Helical" evidence="9">
    <location>
        <begin position="12"/>
        <end position="34"/>
    </location>
</feature>
<dbReference type="PANTHER" id="PTHR24305:SF157">
    <property type="entry name" value="N-ACETYLTRYPTOPHAN 6-HYDROXYLASE IVOC-RELATED"/>
    <property type="match status" value="1"/>
</dbReference>
<dbReference type="Proteomes" id="UP001043456">
    <property type="component" value="Unassembled WGS sequence"/>
</dbReference>
<evidence type="ECO:0000256" key="7">
    <source>
        <dbReference type="ARBA" id="ARBA00023033"/>
    </source>
</evidence>
<protein>
    <recommendedName>
        <fullName evidence="12">Cytochrome P450</fullName>
    </recommendedName>
</protein>
<keyword evidence="4 8" id="KW-0479">Metal-binding</keyword>
<dbReference type="InterPro" id="IPR002401">
    <property type="entry name" value="Cyt_P450_E_grp-I"/>
</dbReference>
<keyword evidence="6 8" id="KW-0408">Iron</keyword>
<dbReference type="SUPFAM" id="SSF48264">
    <property type="entry name" value="Cytochrome P450"/>
    <property type="match status" value="1"/>
</dbReference>
<keyword evidence="5" id="KW-0560">Oxidoreductase</keyword>
<keyword evidence="9" id="KW-0472">Membrane</keyword>
<comment type="caution">
    <text evidence="10">The sequence shown here is derived from an EMBL/GenBank/DDBJ whole genome shotgun (WGS) entry which is preliminary data.</text>
</comment>
<dbReference type="GO" id="GO:0020037">
    <property type="term" value="F:heme binding"/>
    <property type="evidence" value="ECO:0007669"/>
    <property type="project" value="InterPro"/>
</dbReference>
<dbReference type="Pfam" id="PF00067">
    <property type="entry name" value="p450"/>
    <property type="match status" value="1"/>
</dbReference>
<dbReference type="PRINTS" id="PR00385">
    <property type="entry name" value="P450"/>
</dbReference>
<dbReference type="AlphaFoldDB" id="A0A9P3BA40"/>
<evidence type="ECO:0000256" key="5">
    <source>
        <dbReference type="ARBA" id="ARBA00023002"/>
    </source>
</evidence>
<proteinExistence type="inferred from homology"/>
<keyword evidence="7" id="KW-0503">Monooxygenase</keyword>
<sequence>MSQLSKIGNMVDVTTLCKVLSVLAVSSIILRWIYNLYFHPLRYIPGSRLAAMTSWFEFYYDVWGSGIYLLKIKEMHETYGPIIRVNPNEIHIADPSFYHQIYTSGTRKVNKDPSTVAGFSVPNSVAATVDHFHHRSRRGYMNPYFSKRAIVALEPEIHERISALSARLRRASVEGAHLSLDRCISAMTADIILKRFFGQHYDYVNEPNFEFPIRDGFFGVSLIFHLARFAPRLIQSLRKLPIPVISCILPKVANFLILEKYITEKMSATLAAEKKDTSTAKSVILESLANERIPAHERTMKRLVDEGLVITIAGTETSARALSVGLFYLIQNKTLISKLRAEVAAAVPHDQSPDTWTLKQLERLPFLTGCVKEALRLSFGPISRLPRISVEDVLQYKEYRIPPGYPVSQSTWLVHTDPSVFVEPLKYDPERWVRAADEGFQLDNFLVTFTKGSRQCLGINMAYGEMYLTLARLVCGFDMELWNTTLEDVQIHHARIIGSPKFDKKRGAGQGEIKVKVLRERIAAA</sequence>
<keyword evidence="9" id="KW-1133">Transmembrane helix</keyword>
<evidence type="ECO:0000256" key="4">
    <source>
        <dbReference type="ARBA" id="ARBA00022723"/>
    </source>
</evidence>
<evidence type="ECO:0000313" key="11">
    <source>
        <dbReference type="Proteomes" id="UP001043456"/>
    </source>
</evidence>
<dbReference type="GeneID" id="67004531"/>
<dbReference type="GO" id="GO:0004497">
    <property type="term" value="F:monooxygenase activity"/>
    <property type="evidence" value="ECO:0007669"/>
    <property type="project" value="UniProtKB-KW"/>
</dbReference>
<dbReference type="OrthoDB" id="3945418at2759"/>
<evidence type="ECO:0000256" key="1">
    <source>
        <dbReference type="ARBA" id="ARBA00001971"/>
    </source>
</evidence>
<keyword evidence="11" id="KW-1185">Reference proteome</keyword>
<dbReference type="EMBL" id="BHVY01000004">
    <property type="protein sequence ID" value="GIJ87020.1"/>
    <property type="molecule type" value="Genomic_DNA"/>
</dbReference>
<dbReference type="InterPro" id="IPR050121">
    <property type="entry name" value="Cytochrome_P450_monoxygenase"/>
</dbReference>
<accession>A0A9P3BA40</accession>
<evidence type="ECO:0000256" key="3">
    <source>
        <dbReference type="ARBA" id="ARBA00022617"/>
    </source>
</evidence>
<evidence type="ECO:0000256" key="2">
    <source>
        <dbReference type="ARBA" id="ARBA00010617"/>
    </source>
</evidence>
<evidence type="ECO:0000256" key="9">
    <source>
        <dbReference type="SAM" id="Phobius"/>
    </source>
</evidence>
<dbReference type="InterPro" id="IPR001128">
    <property type="entry name" value="Cyt_P450"/>
</dbReference>
<keyword evidence="3 8" id="KW-0349">Heme</keyword>
<dbReference type="GO" id="GO:0016705">
    <property type="term" value="F:oxidoreductase activity, acting on paired donors, with incorporation or reduction of molecular oxygen"/>
    <property type="evidence" value="ECO:0007669"/>
    <property type="project" value="InterPro"/>
</dbReference>
<reference evidence="10 11" key="1">
    <citation type="submission" date="2018-10" db="EMBL/GenBank/DDBJ databases">
        <title>Pan-genome distribution and transcriptional activeness of fungal secondary metabolism genes in Aspergillus section Fumigati.</title>
        <authorList>
            <person name="Takahashi H."/>
            <person name="Umemura M."/>
            <person name="Ninomiya A."/>
            <person name="Kusuya Y."/>
            <person name="Urayama S."/>
            <person name="Shimizu M."/>
            <person name="Watanabe A."/>
            <person name="Kamei K."/>
            <person name="Yaguchi T."/>
            <person name="Hagiwara D."/>
        </authorList>
    </citation>
    <scope>NUCLEOTIDE SEQUENCE [LARGE SCALE GENOMIC DNA]</scope>
    <source>
        <strain evidence="10 11">IFM 55266</strain>
    </source>
</reference>
<dbReference type="Gene3D" id="1.10.630.10">
    <property type="entry name" value="Cytochrome P450"/>
    <property type="match status" value="1"/>
</dbReference>
<dbReference type="RefSeq" id="XP_043157766.1">
    <property type="nucleotide sequence ID" value="XM_043301831.1"/>
</dbReference>
<name>A0A9P3BA40_9EURO</name>
<evidence type="ECO:0008006" key="12">
    <source>
        <dbReference type="Google" id="ProtNLM"/>
    </source>
</evidence>
<organism evidence="10 11">
    <name type="scientific">Aspergillus pseudoviridinutans</name>
    <dbReference type="NCBI Taxonomy" id="1517512"/>
    <lineage>
        <taxon>Eukaryota</taxon>
        <taxon>Fungi</taxon>
        <taxon>Dikarya</taxon>
        <taxon>Ascomycota</taxon>
        <taxon>Pezizomycotina</taxon>
        <taxon>Eurotiomycetes</taxon>
        <taxon>Eurotiomycetidae</taxon>
        <taxon>Eurotiales</taxon>
        <taxon>Aspergillaceae</taxon>
        <taxon>Aspergillus</taxon>
        <taxon>Aspergillus subgen. Fumigati</taxon>
    </lineage>
</organism>
<dbReference type="GO" id="GO:0044283">
    <property type="term" value="P:small molecule biosynthetic process"/>
    <property type="evidence" value="ECO:0007669"/>
    <property type="project" value="UniProtKB-ARBA"/>
</dbReference>
<feature type="binding site" description="axial binding residue" evidence="8">
    <location>
        <position position="456"/>
    </location>
    <ligand>
        <name>heme</name>
        <dbReference type="ChEBI" id="CHEBI:30413"/>
    </ligand>
    <ligandPart>
        <name>Fe</name>
        <dbReference type="ChEBI" id="CHEBI:18248"/>
    </ligandPart>
</feature>
<evidence type="ECO:0000256" key="6">
    <source>
        <dbReference type="ARBA" id="ARBA00023004"/>
    </source>
</evidence>
<dbReference type="GO" id="GO:0005506">
    <property type="term" value="F:iron ion binding"/>
    <property type="evidence" value="ECO:0007669"/>
    <property type="project" value="InterPro"/>
</dbReference>
<gene>
    <name evidence="10" type="ORF">Asppvi_005920</name>
</gene>
<comment type="similarity">
    <text evidence="2">Belongs to the cytochrome P450 family.</text>
</comment>